<dbReference type="GO" id="GO:0006935">
    <property type="term" value="P:chemotaxis"/>
    <property type="evidence" value="ECO:0007669"/>
    <property type="project" value="UniProtKB-KW"/>
</dbReference>
<reference evidence="14 15" key="1">
    <citation type="journal article" date="2010" name="Stand. Genomic Sci.">
        <title>Permanent draft genome sequence of Dethiosulfovibrio peptidovorans type strain (SEBR 4207).</title>
        <authorList>
            <person name="Labutti K."/>
            <person name="Mayilraj S."/>
            <person name="Clum A."/>
            <person name="Lucas S."/>
            <person name="Glavina Del Rio T."/>
            <person name="Nolan M."/>
            <person name="Tice H."/>
            <person name="Cheng J.F."/>
            <person name="Pitluck S."/>
            <person name="Liolios K."/>
            <person name="Ivanova N."/>
            <person name="Mavromatis K."/>
            <person name="Mikhailova N."/>
            <person name="Pati A."/>
            <person name="Goodwin L."/>
            <person name="Chen A."/>
            <person name="Palaniappan K."/>
            <person name="Land M."/>
            <person name="Hauser L."/>
            <person name="Chang Y.J."/>
            <person name="Jeffries C.D."/>
            <person name="Rohde M."/>
            <person name="Spring S."/>
            <person name="Goker M."/>
            <person name="Woyke T."/>
            <person name="Bristow J."/>
            <person name="Eisen J.A."/>
            <person name="Markowitz V."/>
            <person name="Hugenholtz P."/>
            <person name="Kyrpides N.C."/>
            <person name="Klenk H.P."/>
            <person name="Lapidus A."/>
        </authorList>
    </citation>
    <scope>NUCLEOTIDE SEQUENCE [LARGE SCALE GENOMIC DNA]</scope>
    <source>
        <strain evidence="14 15">DSM 11002</strain>
    </source>
</reference>
<evidence type="ECO:0000256" key="2">
    <source>
        <dbReference type="ARBA" id="ARBA00022475"/>
    </source>
</evidence>
<dbReference type="RefSeq" id="WP_005658696.1">
    <property type="nucleotide sequence ID" value="NZ_ABTR02000001.1"/>
</dbReference>
<dbReference type="EMBL" id="ABTR02000001">
    <property type="protein sequence ID" value="EFC90162.1"/>
    <property type="molecule type" value="Genomic_DNA"/>
</dbReference>
<dbReference type="SMART" id="SM00283">
    <property type="entry name" value="MA"/>
    <property type="match status" value="1"/>
</dbReference>
<dbReference type="Proteomes" id="UP000006427">
    <property type="component" value="Unassembled WGS sequence"/>
</dbReference>
<feature type="domain" description="Methyl-accepting transducer" evidence="12">
    <location>
        <begin position="408"/>
        <end position="644"/>
    </location>
</feature>
<evidence type="ECO:0000256" key="4">
    <source>
        <dbReference type="ARBA" id="ARBA00022692"/>
    </source>
</evidence>
<dbReference type="GO" id="GO:0005886">
    <property type="term" value="C:plasma membrane"/>
    <property type="evidence" value="ECO:0007669"/>
    <property type="project" value="UniProtKB-SubCell"/>
</dbReference>
<dbReference type="GO" id="GO:0007165">
    <property type="term" value="P:signal transduction"/>
    <property type="evidence" value="ECO:0007669"/>
    <property type="project" value="UniProtKB-KW"/>
</dbReference>
<sequence length="694" mass="75825">MSLRGKMSLWIIVPVTLVFLTVISVVGTAVRKTYMSQLEDNVLTTTFRYANQVQNDLIHLTQTAEKLRDGFIGLRETGATREQYDSLLRSTLEGDPFIFGLYTVWEPNLLDGKDHVYRGKPGYNDDGRYTPWVARSGSKATIQPCTAQGGYLKPGGFYLDIKDSGRARIFPPATWTFEGDKVTVVDYGIPIIHRGEFLGAIYSELELSGIREIVENITPLDTGYASILTDQGIYVASPEDELLGERSDNIKLDRIIEEILQEKTYSITSDHQGESMLHQYVPISIQGVDRPWIFELVFPMGKAMAPIRKLTVTLAVVAAVSLIFLACLIWYISRRITDPVRNVASIAGKAGSGDISAREGDFGPMAKDEVGELARSLALMLEAQRDMIGQARNQSDRTSEKARSITERSDATARAMEKVRTAVFQLINDLETSSASLEQANAGIEEISGGAISVAERTTDGAEIAARTSDRAEKSASHMSSLMEKVTLAEQASRSGSSDMEQLGESVGSISSFVETITKIADQTNLLALNAAIEAARAGEAGKGFAVVAEEVRKLAEESSVAAGSIDGLIGNLQSQTKASMEMTKENASDMSEALILAQDTKNYMEESIKDIRDLNEAIQDIAAVSQEQAASSKEMALVLDSVTSTVAQMVDRIRTVGDSSEKTLEIAKSMVFDSEDLMENTEKLREDMGRFKL</sequence>
<dbReference type="Pfam" id="PF00672">
    <property type="entry name" value="HAMP"/>
    <property type="match status" value="1"/>
</dbReference>
<protein>
    <submittedName>
        <fullName evidence="14">Methyl-accepting chemotaxis sensory transducer</fullName>
    </submittedName>
</protein>
<dbReference type="InterPro" id="IPR004089">
    <property type="entry name" value="MCPsignal_dom"/>
</dbReference>
<dbReference type="InterPro" id="IPR003660">
    <property type="entry name" value="HAMP_dom"/>
</dbReference>
<name>D2Z2K6_9BACT</name>
<dbReference type="InterPro" id="IPR033479">
    <property type="entry name" value="dCache_1"/>
</dbReference>
<feature type="compositionally biased region" description="Basic and acidic residues" evidence="10">
    <location>
        <begin position="394"/>
        <end position="411"/>
    </location>
</feature>
<evidence type="ECO:0000256" key="8">
    <source>
        <dbReference type="ARBA" id="ARBA00029447"/>
    </source>
</evidence>
<proteinExistence type="inferred from homology"/>
<evidence type="ECO:0000256" key="6">
    <source>
        <dbReference type="ARBA" id="ARBA00023136"/>
    </source>
</evidence>
<dbReference type="CDD" id="cd12912">
    <property type="entry name" value="PDC2_MCP_like"/>
    <property type="match status" value="1"/>
</dbReference>
<dbReference type="PANTHER" id="PTHR32089:SF112">
    <property type="entry name" value="LYSOZYME-LIKE PROTEIN-RELATED"/>
    <property type="match status" value="1"/>
</dbReference>
<evidence type="ECO:0000256" key="11">
    <source>
        <dbReference type="SAM" id="Phobius"/>
    </source>
</evidence>
<dbReference type="Gene3D" id="1.10.8.500">
    <property type="entry name" value="HAMP domain in histidine kinase"/>
    <property type="match status" value="1"/>
</dbReference>
<evidence type="ECO:0000256" key="1">
    <source>
        <dbReference type="ARBA" id="ARBA00004651"/>
    </source>
</evidence>
<dbReference type="PROSITE" id="PS50111">
    <property type="entry name" value="CHEMOTAXIS_TRANSDUC_2"/>
    <property type="match status" value="1"/>
</dbReference>
<comment type="subcellular location">
    <subcellularLocation>
        <location evidence="1">Cell membrane</location>
        <topology evidence="1">Multi-pass membrane protein</topology>
    </subcellularLocation>
</comment>
<dbReference type="SMART" id="SM00304">
    <property type="entry name" value="HAMP"/>
    <property type="match status" value="1"/>
</dbReference>
<keyword evidence="15" id="KW-1185">Reference proteome</keyword>
<evidence type="ECO:0000313" key="15">
    <source>
        <dbReference type="Proteomes" id="UP000006427"/>
    </source>
</evidence>
<evidence type="ECO:0000256" key="7">
    <source>
        <dbReference type="ARBA" id="ARBA00023224"/>
    </source>
</evidence>
<dbReference type="STRING" id="469381.Dpep_0130"/>
<evidence type="ECO:0000256" key="3">
    <source>
        <dbReference type="ARBA" id="ARBA00022500"/>
    </source>
</evidence>
<evidence type="ECO:0000259" key="12">
    <source>
        <dbReference type="PROSITE" id="PS50111"/>
    </source>
</evidence>
<dbReference type="CDD" id="cd12913">
    <property type="entry name" value="PDC1_MCP_like"/>
    <property type="match status" value="1"/>
</dbReference>
<keyword evidence="5 11" id="KW-1133">Transmembrane helix</keyword>
<dbReference type="AlphaFoldDB" id="D2Z2K6"/>
<accession>D2Z2K6</accession>
<feature type="transmembrane region" description="Helical" evidence="11">
    <location>
        <begin position="7"/>
        <end position="30"/>
    </location>
</feature>
<dbReference type="SUPFAM" id="SSF58104">
    <property type="entry name" value="Methyl-accepting chemotaxis protein (MCP) signaling domain"/>
    <property type="match status" value="1"/>
</dbReference>
<comment type="caution">
    <text evidence="14">The sequence shown here is derived from an EMBL/GenBank/DDBJ whole genome shotgun (WGS) entry which is preliminary data.</text>
</comment>
<dbReference type="CDD" id="cd11386">
    <property type="entry name" value="MCP_signal"/>
    <property type="match status" value="1"/>
</dbReference>
<keyword evidence="2" id="KW-1003">Cell membrane</keyword>
<evidence type="ECO:0000256" key="5">
    <source>
        <dbReference type="ARBA" id="ARBA00022989"/>
    </source>
</evidence>
<dbReference type="Pfam" id="PF00015">
    <property type="entry name" value="MCPsignal"/>
    <property type="match status" value="1"/>
</dbReference>
<dbReference type="PROSITE" id="PS50885">
    <property type="entry name" value="HAMP"/>
    <property type="match status" value="1"/>
</dbReference>
<evidence type="ECO:0000256" key="9">
    <source>
        <dbReference type="PROSITE-ProRule" id="PRU00284"/>
    </source>
</evidence>
<gene>
    <name evidence="14" type="ORF">Dpep_0130</name>
</gene>
<feature type="transmembrane region" description="Helical" evidence="11">
    <location>
        <begin position="310"/>
        <end position="332"/>
    </location>
</feature>
<keyword evidence="3" id="KW-0145">Chemotaxis</keyword>
<dbReference type="PaxDb" id="469381-Dpep_0130"/>
<organism evidence="14 15">
    <name type="scientific">Dethiosulfovibrio peptidovorans DSM 11002</name>
    <dbReference type="NCBI Taxonomy" id="469381"/>
    <lineage>
        <taxon>Bacteria</taxon>
        <taxon>Thermotogati</taxon>
        <taxon>Synergistota</taxon>
        <taxon>Synergistia</taxon>
        <taxon>Synergistales</taxon>
        <taxon>Dethiosulfovibrionaceae</taxon>
        <taxon>Dethiosulfovibrio</taxon>
    </lineage>
</organism>
<comment type="similarity">
    <text evidence="8">Belongs to the methyl-accepting chemotaxis (MCP) protein family.</text>
</comment>
<evidence type="ECO:0000259" key="13">
    <source>
        <dbReference type="PROSITE" id="PS50885"/>
    </source>
</evidence>
<dbReference type="eggNOG" id="COG0840">
    <property type="taxonomic scope" value="Bacteria"/>
</dbReference>
<feature type="domain" description="HAMP" evidence="13">
    <location>
        <begin position="334"/>
        <end position="389"/>
    </location>
</feature>
<dbReference type="Gene3D" id="3.30.450.20">
    <property type="entry name" value="PAS domain"/>
    <property type="match status" value="2"/>
</dbReference>
<dbReference type="PANTHER" id="PTHR32089">
    <property type="entry name" value="METHYL-ACCEPTING CHEMOTAXIS PROTEIN MCPB"/>
    <property type="match status" value="1"/>
</dbReference>
<feature type="region of interest" description="Disordered" evidence="10">
    <location>
        <begin position="390"/>
        <end position="411"/>
    </location>
</feature>
<evidence type="ECO:0000313" key="14">
    <source>
        <dbReference type="EMBL" id="EFC90162.1"/>
    </source>
</evidence>
<dbReference type="Gene3D" id="1.10.287.950">
    <property type="entry name" value="Methyl-accepting chemotaxis protein"/>
    <property type="match status" value="1"/>
</dbReference>
<evidence type="ECO:0000256" key="10">
    <source>
        <dbReference type="SAM" id="MobiDB-lite"/>
    </source>
</evidence>
<keyword evidence="7 9" id="KW-0807">Transducer</keyword>
<keyword evidence="6 11" id="KW-0472">Membrane</keyword>
<dbReference type="OrthoDB" id="9804955at2"/>
<keyword evidence="4 11" id="KW-0812">Transmembrane</keyword>
<dbReference type="Pfam" id="PF02743">
    <property type="entry name" value="dCache_1"/>
    <property type="match status" value="1"/>
</dbReference>